<evidence type="ECO:0000256" key="1">
    <source>
        <dbReference type="PROSITE-ProRule" id="PRU00339"/>
    </source>
</evidence>
<keyword evidence="3" id="KW-0812">Transmembrane</keyword>
<proteinExistence type="predicted"/>
<dbReference type="InterPro" id="IPR050640">
    <property type="entry name" value="Bact_2-comp_sensor_kinase"/>
</dbReference>
<dbReference type="EMBL" id="JAABOQ010000007">
    <property type="protein sequence ID" value="NER18864.1"/>
    <property type="molecule type" value="Genomic_DNA"/>
</dbReference>
<dbReference type="InterPro" id="IPR010559">
    <property type="entry name" value="Sig_transdc_His_kin_internal"/>
</dbReference>
<comment type="caution">
    <text evidence="5">The sequence shown here is derived from an EMBL/GenBank/DDBJ whole genome shotgun (WGS) entry which is preliminary data.</text>
</comment>
<dbReference type="PANTHER" id="PTHR34220:SF7">
    <property type="entry name" value="SENSOR HISTIDINE KINASE YPDA"/>
    <property type="match status" value="1"/>
</dbReference>
<dbReference type="GO" id="GO:0016020">
    <property type="term" value="C:membrane"/>
    <property type="evidence" value="ECO:0007669"/>
    <property type="project" value="InterPro"/>
</dbReference>
<evidence type="ECO:0000259" key="4">
    <source>
        <dbReference type="Pfam" id="PF06580"/>
    </source>
</evidence>
<dbReference type="Pfam" id="PF13424">
    <property type="entry name" value="TPR_12"/>
    <property type="match status" value="2"/>
</dbReference>
<keyword evidence="2" id="KW-0175">Coiled coil</keyword>
<dbReference type="SMART" id="SM00028">
    <property type="entry name" value="TPR"/>
    <property type="match status" value="6"/>
</dbReference>
<dbReference type="Gene3D" id="1.25.40.10">
    <property type="entry name" value="Tetratricopeptide repeat domain"/>
    <property type="match status" value="3"/>
</dbReference>
<dbReference type="Pfam" id="PF06580">
    <property type="entry name" value="His_kinase"/>
    <property type="match status" value="1"/>
</dbReference>
<dbReference type="Pfam" id="PF13181">
    <property type="entry name" value="TPR_8"/>
    <property type="match status" value="1"/>
</dbReference>
<dbReference type="Proteomes" id="UP000474296">
    <property type="component" value="Unassembled WGS sequence"/>
</dbReference>
<dbReference type="AlphaFoldDB" id="A0A6M0CRY7"/>
<gene>
    <name evidence="5" type="ORF">GWK10_16720</name>
</gene>
<reference evidence="5 6" key="1">
    <citation type="submission" date="2020-01" db="EMBL/GenBank/DDBJ databases">
        <title>Spongiivirga citrea KCTC 32990T.</title>
        <authorList>
            <person name="Wang G."/>
        </authorList>
    </citation>
    <scope>NUCLEOTIDE SEQUENCE [LARGE SCALE GENOMIC DNA]</scope>
    <source>
        <strain evidence="5 6">KCTC 32990</strain>
    </source>
</reference>
<organism evidence="5 6">
    <name type="scientific">Spongiivirga citrea</name>
    <dbReference type="NCBI Taxonomy" id="1481457"/>
    <lineage>
        <taxon>Bacteria</taxon>
        <taxon>Pseudomonadati</taxon>
        <taxon>Bacteroidota</taxon>
        <taxon>Flavobacteriia</taxon>
        <taxon>Flavobacteriales</taxon>
        <taxon>Flavobacteriaceae</taxon>
        <taxon>Spongiivirga</taxon>
    </lineage>
</organism>
<evidence type="ECO:0000256" key="3">
    <source>
        <dbReference type="SAM" id="Phobius"/>
    </source>
</evidence>
<protein>
    <submittedName>
        <fullName evidence="5">Tetratricopeptide repeat protein</fullName>
    </submittedName>
</protein>
<feature type="repeat" description="TPR" evidence="1">
    <location>
        <begin position="89"/>
        <end position="122"/>
    </location>
</feature>
<evidence type="ECO:0000313" key="5">
    <source>
        <dbReference type="EMBL" id="NER18864.1"/>
    </source>
</evidence>
<keyword evidence="6" id="KW-1185">Reference proteome</keyword>
<dbReference type="SUPFAM" id="SSF48452">
    <property type="entry name" value="TPR-like"/>
    <property type="match status" value="2"/>
</dbReference>
<feature type="coiled-coil region" evidence="2">
    <location>
        <begin position="380"/>
        <end position="407"/>
    </location>
</feature>
<dbReference type="GO" id="GO:0000155">
    <property type="term" value="F:phosphorelay sensor kinase activity"/>
    <property type="evidence" value="ECO:0007669"/>
    <property type="project" value="InterPro"/>
</dbReference>
<feature type="repeat" description="TPR" evidence="1">
    <location>
        <begin position="294"/>
        <end position="327"/>
    </location>
</feature>
<dbReference type="PANTHER" id="PTHR34220">
    <property type="entry name" value="SENSOR HISTIDINE KINASE YPDA"/>
    <property type="match status" value="1"/>
</dbReference>
<keyword evidence="3" id="KW-1133">Transmembrane helix</keyword>
<feature type="transmembrane region" description="Helical" evidence="3">
    <location>
        <begin position="412"/>
        <end position="431"/>
    </location>
</feature>
<sequence>MAFNLFSIYKRHLVVWIRLMVIGLPIFLFSLTISAQNDPYKSFVEGFVKKRDTSGGTVAKKFRDYRRDTLKMQMLIEISAKNNYLPGQIYGHNALGYYFRDKSHYKRAIENHKKAIKLSEELNNDSQKIRALNGMGVVYRRMDAVRSALDYHQQALTIAEKIENKSNEIKYSTAVSLNSIGNIYISLKQYDLAEAEFLKAMVYERELDNKLGLAINFQNIGYCYEQRRIFDEALTNYRKSMGYNKEINSKLGKAICNNSIGQVYLKQDNAEEALKLISPTIDEFKELGDHFYIAIATINTGWAYTELGDYTKAEEYLKEGLRVSQKHGLQTMTAEAYHRLSRLMEKQQRYNSALQYNKYYQEEEGKVLNENNSRYISDLLIKYESDKQKAKIELLEKENEIVKIKLSQNQRIFLYGSLLFLMVAISTFLLYRQRKLEHQKRLLTIEQKLLRTQMNPHFIFNSLLSIKIYMLNNDRDSAVEYLNKFSKLVRTILATSLEKEISLKEELETMKLYVNIENIRLNNEVNYEVNVDKNIALENVKIPSLTLQPFIENALWHGLSAKDGKKSLKLNVSKEEENFIEISIIDNGIGRQNTVKIKDGIENRKSIGINLTKERLRNFFRHFKNMHSLSILDLFDDAQQPTGTKVVLRIPMK</sequence>
<dbReference type="SUPFAM" id="SSF55874">
    <property type="entry name" value="ATPase domain of HSP90 chaperone/DNA topoisomerase II/histidine kinase"/>
    <property type="match status" value="1"/>
</dbReference>
<accession>A0A6M0CRY7</accession>
<dbReference type="InterPro" id="IPR019734">
    <property type="entry name" value="TPR_rpt"/>
</dbReference>
<dbReference type="Gene3D" id="3.30.565.10">
    <property type="entry name" value="Histidine kinase-like ATPase, C-terminal domain"/>
    <property type="match status" value="1"/>
</dbReference>
<dbReference type="InterPro" id="IPR036890">
    <property type="entry name" value="HATPase_C_sf"/>
</dbReference>
<feature type="transmembrane region" description="Helical" evidence="3">
    <location>
        <begin position="12"/>
        <end position="33"/>
    </location>
</feature>
<dbReference type="InterPro" id="IPR011990">
    <property type="entry name" value="TPR-like_helical_dom_sf"/>
</dbReference>
<evidence type="ECO:0000313" key="6">
    <source>
        <dbReference type="Proteomes" id="UP000474296"/>
    </source>
</evidence>
<dbReference type="RefSeq" id="WP_164033544.1">
    <property type="nucleotide sequence ID" value="NZ_JAABOQ010000007.1"/>
</dbReference>
<keyword evidence="3" id="KW-0472">Membrane</keyword>
<evidence type="ECO:0000256" key="2">
    <source>
        <dbReference type="SAM" id="Coils"/>
    </source>
</evidence>
<name>A0A6M0CRY7_9FLAO</name>
<keyword evidence="1" id="KW-0802">TPR repeat</keyword>
<feature type="domain" description="Signal transduction histidine kinase internal region" evidence="4">
    <location>
        <begin position="446"/>
        <end position="524"/>
    </location>
</feature>
<dbReference type="PROSITE" id="PS50005">
    <property type="entry name" value="TPR"/>
    <property type="match status" value="2"/>
</dbReference>